<evidence type="ECO:0000256" key="2">
    <source>
        <dbReference type="ARBA" id="ARBA00023002"/>
    </source>
</evidence>
<dbReference type="InterPro" id="IPR016161">
    <property type="entry name" value="Ald_DH/histidinol_DH"/>
</dbReference>
<evidence type="ECO:0000256" key="1">
    <source>
        <dbReference type="ARBA" id="ARBA00009986"/>
    </source>
</evidence>
<dbReference type="Proteomes" id="UP000728185">
    <property type="component" value="Unassembled WGS sequence"/>
</dbReference>
<comment type="caution">
    <text evidence="5">The sequence shown here is derived from an EMBL/GenBank/DDBJ whole genome shotgun (WGS) entry which is preliminary data.</text>
</comment>
<reference evidence="5" key="1">
    <citation type="submission" date="2019-05" db="EMBL/GenBank/DDBJ databases">
        <title>Annotation for the trematode Fasciolopsis buski.</title>
        <authorList>
            <person name="Choi Y.-J."/>
        </authorList>
    </citation>
    <scope>NUCLEOTIDE SEQUENCE</scope>
    <source>
        <strain evidence="5">HT</strain>
        <tissue evidence="5">Whole worm</tissue>
    </source>
</reference>
<gene>
    <name evidence="5" type="ORF">FBUS_08907</name>
</gene>
<dbReference type="InterPro" id="IPR016162">
    <property type="entry name" value="Ald_DH_N"/>
</dbReference>
<dbReference type="AlphaFoldDB" id="A0A8E0VJ32"/>
<dbReference type="GO" id="GO:0006081">
    <property type="term" value="P:aldehyde metabolic process"/>
    <property type="evidence" value="ECO:0007669"/>
    <property type="project" value="InterPro"/>
</dbReference>
<accession>A0A8E0VJ32</accession>
<organism evidence="5 6">
    <name type="scientific">Fasciolopsis buskii</name>
    <dbReference type="NCBI Taxonomy" id="27845"/>
    <lineage>
        <taxon>Eukaryota</taxon>
        <taxon>Metazoa</taxon>
        <taxon>Spiralia</taxon>
        <taxon>Lophotrochozoa</taxon>
        <taxon>Platyhelminthes</taxon>
        <taxon>Trematoda</taxon>
        <taxon>Digenea</taxon>
        <taxon>Plagiorchiida</taxon>
        <taxon>Echinostomata</taxon>
        <taxon>Echinostomatoidea</taxon>
        <taxon>Fasciolidae</taxon>
        <taxon>Fasciolopsis</taxon>
    </lineage>
</organism>
<dbReference type="FunFam" id="3.40.605.10:FF:000004">
    <property type="entry name" value="Aldehyde dehydrogenase"/>
    <property type="match status" value="1"/>
</dbReference>
<keyword evidence="6" id="KW-1185">Reference proteome</keyword>
<dbReference type="CDD" id="cd07087">
    <property type="entry name" value="ALDH_F3-13-14_CALDH-like"/>
    <property type="match status" value="1"/>
</dbReference>
<dbReference type="PANTHER" id="PTHR43570">
    <property type="entry name" value="ALDEHYDE DEHYDROGENASE"/>
    <property type="match status" value="1"/>
</dbReference>
<dbReference type="InterPro" id="IPR012394">
    <property type="entry name" value="Aldehyde_DH_NAD(P)"/>
</dbReference>
<dbReference type="SUPFAM" id="SSF53720">
    <property type="entry name" value="ALDH-like"/>
    <property type="match status" value="1"/>
</dbReference>
<dbReference type="GO" id="GO:0005737">
    <property type="term" value="C:cytoplasm"/>
    <property type="evidence" value="ECO:0007669"/>
    <property type="project" value="TreeGrafter"/>
</dbReference>
<dbReference type="PANTHER" id="PTHR43570:SF16">
    <property type="entry name" value="ALDEHYDE DEHYDROGENASE TYPE III, ISOFORM Q"/>
    <property type="match status" value="1"/>
</dbReference>
<dbReference type="EMBL" id="LUCM01006616">
    <property type="protein sequence ID" value="KAA0191023.1"/>
    <property type="molecule type" value="Genomic_DNA"/>
</dbReference>
<name>A0A8E0VJ32_9TREM</name>
<dbReference type="GO" id="GO:0004029">
    <property type="term" value="F:aldehyde dehydrogenase (NAD+) activity"/>
    <property type="evidence" value="ECO:0007669"/>
    <property type="project" value="TreeGrafter"/>
</dbReference>
<keyword evidence="3" id="KW-0520">NAD</keyword>
<dbReference type="Pfam" id="PF00171">
    <property type="entry name" value="Aldedh"/>
    <property type="match status" value="1"/>
</dbReference>
<sequence>MMEENEDAIIEAVMKDLRRPKHETMVTEILPIMLETNVMLSNIDGWTKDEYTHRTFISMLDTAYIQREPYGLVVIFGSWNYPFLMTIAPLVGALAAGNTAILKPSEFSPASSALIAELIPKYIDHRVCQVLEGDVTFSQQLLKEERFDYIFFTGGYEAGRSVYTAAANHVTPVTLELGGKCPTYVDSNVNLMMAVKRILTTKIMNAGQTCVTTDYVLCHKDSVGAFREAVCKTLKDFFGDDPKQSASFGRIVNEHHYKRLTHLLANTRGKILCGGESSAEDLYVAPTVVVNVSQDDVLMRDEIFGPILPVVEVESAAEAIEIINSKNKPLAVYVYTDDANVFANFKHGTSSGAICQNDCCTYLLRESDTAFWGGDNRIMGFIAYLDTKT</sequence>
<dbReference type="Gene3D" id="3.40.605.10">
    <property type="entry name" value="Aldehyde Dehydrogenase, Chain A, domain 1"/>
    <property type="match status" value="1"/>
</dbReference>
<evidence type="ECO:0000259" key="4">
    <source>
        <dbReference type="Pfam" id="PF00171"/>
    </source>
</evidence>
<evidence type="ECO:0000313" key="6">
    <source>
        <dbReference type="Proteomes" id="UP000728185"/>
    </source>
</evidence>
<comment type="similarity">
    <text evidence="1">Belongs to the aldehyde dehydrogenase family.</text>
</comment>
<keyword evidence="2" id="KW-0560">Oxidoreductase</keyword>
<dbReference type="InterPro" id="IPR016163">
    <property type="entry name" value="Ald_DH_C"/>
</dbReference>
<dbReference type="Gene3D" id="3.40.309.10">
    <property type="entry name" value="Aldehyde Dehydrogenase, Chain A, domain 2"/>
    <property type="match status" value="1"/>
</dbReference>
<evidence type="ECO:0000256" key="3">
    <source>
        <dbReference type="ARBA" id="ARBA00023027"/>
    </source>
</evidence>
<protein>
    <submittedName>
        <fullName evidence="5">Aldehyde dehydrogenase</fullName>
    </submittedName>
</protein>
<dbReference type="FunFam" id="3.40.309.10:FF:000003">
    <property type="entry name" value="Aldehyde dehydrogenase"/>
    <property type="match status" value="1"/>
</dbReference>
<feature type="domain" description="Aldehyde dehydrogenase" evidence="4">
    <location>
        <begin position="1"/>
        <end position="362"/>
    </location>
</feature>
<evidence type="ECO:0000313" key="5">
    <source>
        <dbReference type="EMBL" id="KAA0191023.1"/>
    </source>
</evidence>
<dbReference type="OrthoDB" id="440325at2759"/>
<proteinExistence type="inferred from homology"/>
<dbReference type="InterPro" id="IPR015590">
    <property type="entry name" value="Aldehyde_DH_dom"/>
</dbReference>